<dbReference type="SUPFAM" id="SSF46689">
    <property type="entry name" value="Homeodomain-like"/>
    <property type="match status" value="1"/>
</dbReference>
<evidence type="ECO:0000256" key="4">
    <source>
        <dbReference type="PROSITE-ProRule" id="PRU00335"/>
    </source>
</evidence>
<evidence type="ECO:0000259" key="5">
    <source>
        <dbReference type="PROSITE" id="PS50977"/>
    </source>
</evidence>
<dbReference type="PANTHER" id="PTHR30055:SF234">
    <property type="entry name" value="HTH-TYPE TRANSCRIPTIONAL REGULATOR BETI"/>
    <property type="match status" value="1"/>
</dbReference>
<gene>
    <name evidence="6" type="ORF">CLV43_110192</name>
</gene>
<accession>A0A2T0SVD8</accession>
<dbReference type="RefSeq" id="WP_106191705.1">
    <property type="nucleotide sequence ID" value="NZ_PVTF01000010.1"/>
</dbReference>
<dbReference type="PROSITE" id="PS50977">
    <property type="entry name" value="HTH_TETR_2"/>
    <property type="match status" value="1"/>
</dbReference>
<dbReference type="Gene3D" id="1.10.357.10">
    <property type="entry name" value="Tetracycline Repressor, domain 2"/>
    <property type="match status" value="1"/>
</dbReference>
<dbReference type="PANTHER" id="PTHR30055">
    <property type="entry name" value="HTH-TYPE TRANSCRIPTIONAL REGULATOR RUTR"/>
    <property type="match status" value="1"/>
</dbReference>
<reference evidence="6 7" key="1">
    <citation type="submission" date="2018-03" db="EMBL/GenBank/DDBJ databases">
        <title>Genomic Encyclopedia of Archaeal and Bacterial Type Strains, Phase II (KMG-II): from individual species to whole genera.</title>
        <authorList>
            <person name="Goeker M."/>
        </authorList>
    </citation>
    <scope>NUCLEOTIDE SEQUENCE [LARGE SCALE GENOMIC DNA]</scope>
    <source>
        <strain evidence="6 7">DSM 44720</strain>
    </source>
</reference>
<dbReference type="AlphaFoldDB" id="A0A2T0SVD8"/>
<organism evidence="6 7">
    <name type="scientific">Umezawaea tangerina</name>
    <dbReference type="NCBI Taxonomy" id="84725"/>
    <lineage>
        <taxon>Bacteria</taxon>
        <taxon>Bacillati</taxon>
        <taxon>Actinomycetota</taxon>
        <taxon>Actinomycetes</taxon>
        <taxon>Pseudonocardiales</taxon>
        <taxon>Pseudonocardiaceae</taxon>
        <taxon>Umezawaea</taxon>
    </lineage>
</organism>
<keyword evidence="7" id="KW-1185">Reference proteome</keyword>
<feature type="domain" description="HTH tetR-type" evidence="5">
    <location>
        <begin position="14"/>
        <end position="74"/>
    </location>
</feature>
<dbReference type="PRINTS" id="PR00455">
    <property type="entry name" value="HTHTETR"/>
</dbReference>
<evidence type="ECO:0000256" key="2">
    <source>
        <dbReference type="ARBA" id="ARBA00023125"/>
    </source>
</evidence>
<dbReference type="Pfam" id="PF00440">
    <property type="entry name" value="TetR_N"/>
    <property type="match status" value="1"/>
</dbReference>
<dbReference type="Proteomes" id="UP000239494">
    <property type="component" value="Unassembled WGS sequence"/>
</dbReference>
<evidence type="ECO:0000313" key="7">
    <source>
        <dbReference type="Proteomes" id="UP000239494"/>
    </source>
</evidence>
<keyword evidence="1" id="KW-0805">Transcription regulation</keyword>
<proteinExistence type="predicted"/>
<dbReference type="InterPro" id="IPR001647">
    <property type="entry name" value="HTH_TetR"/>
</dbReference>
<evidence type="ECO:0000256" key="1">
    <source>
        <dbReference type="ARBA" id="ARBA00023015"/>
    </source>
</evidence>
<dbReference type="Gene3D" id="1.10.10.60">
    <property type="entry name" value="Homeodomain-like"/>
    <property type="match status" value="1"/>
</dbReference>
<evidence type="ECO:0000256" key="3">
    <source>
        <dbReference type="ARBA" id="ARBA00023163"/>
    </source>
</evidence>
<dbReference type="InterPro" id="IPR041347">
    <property type="entry name" value="MftR_C"/>
</dbReference>
<dbReference type="InterPro" id="IPR050109">
    <property type="entry name" value="HTH-type_TetR-like_transc_reg"/>
</dbReference>
<name>A0A2T0SVD8_9PSEU</name>
<keyword evidence="2 4" id="KW-0238">DNA-binding</keyword>
<dbReference type="InterPro" id="IPR009057">
    <property type="entry name" value="Homeodomain-like_sf"/>
</dbReference>
<comment type="caution">
    <text evidence="6">The sequence shown here is derived from an EMBL/GenBank/DDBJ whole genome shotgun (WGS) entry which is preliminary data.</text>
</comment>
<evidence type="ECO:0000313" key="6">
    <source>
        <dbReference type="EMBL" id="PRY37381.1"/>
    </source>
</evidence>
<dbReference type="Pfam" id="PF17754">
    <property type="entry name" value="TetR_C_14"/>
    <property type="match status" value="1"/>
</dbReference>
<protein>
    <submittedName>
        <fullName evidence="6">TetR family transcriptional regulator</fullName>
    </submittedName>
</protein>
<dbReference type="GO" id="GO:0000976">
    <property type="term" value="F:transcription cis-regulatory region binding"/>
    <property type="evidence" value="ECO:0007669"/>
    <property type="project" value="TreeGrafter"/>
</dbReference>
<dbReference type="EMBL" id="PVTF01000010">
    <property type="protein sequence ID" value="PRY37381.1"/>
    <property type="molecule type" value="Genomic_DNA"/>
</dbReference>
<sequence>MSTPAPGLREQRKARTRKAIQEHALRLFLADGYDATTVERIASAAGVSHMTFFRYFPSKEAVVENDEYDPLLIEFIRTQPAELGPLTALRNAVVLGMREVYDTDKDALLARTRLILTTPALRGRQWRNGDSTQRLFAEALATRTGGDITFELRVLAAAVLGALSTALTAWVEGDGAEDLPSLMERGFDVLGHLDS</sequence>
<dbReference type="OrthoDB" id="956698at2"/>
<keyword evidence="3" id="KW-0804">Transcription</keyword>
<feature type="DNA-binding region" description="H-T-H motif" evidence="4">
    <location>
        <begin position="37"/>
        <end position="56"/>
    </location>
</feature>
<dbReference type="GO" id="GO:0003700">
    <property type="term" value="F:DNA-binding transcription factor activity"/>
    <property type="evidence" value="ECO:0007669"/>
    <property type="project" value="TreeGrafter"/>
</dbReference>